<keyword evidence="10" id="KW-0966">Cell projection</keyword>
<evidence type="ECO:0000256" key="3">
    <source>
        <dbReference type="ARBA" id="ARBA00009859"/>
    </source>
</evidence>
<evidence type="ECO:0000256" key="4">
    <source>
        <dbReference type="ARBA" id="ARBA00022490"/>
    </source>
</evidence>
<keyword evidence="14" id="KW-1185">Reference proteome</keyword>
<dbReference type="Pfam" id="PF13851">
    <property type="entry name" value="GAS"/>
    <property type="match status" value="1"/>
</dbReference>
<reference evidence="13" key="1">
    <citation type="submission" date="2022-03" db="EMBL/GenBank/DDBJ databases">
        <title>Draft genome sequence of Aduncisulcus paluster, a free-living microaerophilic Fornicata.</title>
        <authorList>
            <person name="Yuyama I."/>
            <person name="Kume K."/>
            <person name="Tamura T."/>
            <person name="Inagaki Y."/>
            <person name="Hashimoto T."/>
        </authorList>
    </citation>
    <scope>NUCLEOTIDE SEQUENCE</scope>
    <source>
        <strain evidence="13">NY0171</strain>
    </source>
</reference>
<dbReference type="Proteomes" id="UP001057375">
    <property type="component" value="Unassembled WGS sequence"/>
</dbReference>
<keyword evidence="4" id="KW-0963">Cytoplasm</keyword>
<feature type="coiled-coil region" evidence="11">
    <location>
        <begin position="185"/>
        <end position="293"/>
    </location>
</feature>
<organism evidence="13 14">
    <name type="scientific">Aduncisulcus paluster</name>
    <dbReference type="NCBI Taxonomy" id="2918883"/>
    <lineage>
        <taxon>Eukaryota</taxon>
        <taxon>Metamonada</taxon>
        <taxon>Carpediemonas-like organisms</taxon>
        <taxon>Aduncisulcus</taxon>
    </lineage>
</organism>
<evidence type="ECO:0000256" key="7">
    <source>
        <dbReference type="ARBA" id="ARBA00023054"/>
    </source>
</evidence>
<name>A0ABQ5K7F8_9EUKA</name>
<evidence type="ECO:0000256" key="5">
    <source>
        <dbReference type="ARBA" id="ARBA00022701"/>
    </source>
</evidence>
<protein>
    <submittedName>
        <fullName evidence="13">Dynein regulatory complex subunit 4</fullName>
    </submittedName>
</protein>
<dbReference type="PANTHER" id="PTHR31543">
    <property type="entry name" value="DYNEIN REGULATORY COMPLEX SUBUNIT 4"/>
    <property type="match status" value="1"/>
</dbReference>
<evidence type="ECO:0000256" key="9">
    <source>
        <dbReference type="ARBA" id="ARBA00023212"/>
    </source>
</evidence>
<keyword evidence="6" id="KW-0282">Flagellum</keyword>
<evidence type="ECO:0000256" key="6">
    <source>
        <dbReference type="ARBA" id="ARBA00022846"/>
    </source>
</evidence>
<evidence type="ECO:0000256" key="10">
    <source>
        <dbReference type="ARBA" id="ARBA00023273"/>
    </source>
</evidence>
<evidence type="ECO:0000259" key="12">
    <source>
        <dbReference type="Pfam" id="PF13851"/>
    </source>
</evidence>
<dbReference type="InterPro" id="IPR025593">
    <property type="entry name" value="GAS8_dom"/>
</dbReference>
<dbReference type="PANTHER" id="PTHR31543:SF0">
    <property type="entry name" value="DYNEIN REGULATORY COMPLEX SUBUNIT 4"/>
    <property type="match status" value="1"/>
</dbReference>
<evidence type="ECO:0000256" key="8">
    <source>
        <dbReference type="ARBA" id="ARBA00023069"/>
    </source>
</evidence>
<gene>
    <name evidence="13" type="ORF">ADUPG1_013360</name>
</gene>
<keyword evidence="7 11" id="KW-0175">Coiled coil</keyword>
<proteinExistence type="inferred from homology"/>
<comment type="caution">
    <text evidence="13">The sequence shown here is derived from an EMBL/GenBank/DDBJ whole genome shotgun (WGS) entry which is preliminary data.</text>
</comment>
<sequence length="426" mass="50408">MEELKKELKVSREESAFFQISRDTLEGLYSASKKREKELEAKNRCLQLQLESLLEKHEVAIKVYQQRLKDLMFGHKIETTRLRTEKEKALQADRDIHAADMGVILEEKKALRATIREKESTSQEQLRTQQQEQAKTISLLRSQYERELRDAQESFGQKTKELREELEIKRRADIREVEEGKNAHIAKLMAEHDKAFEEMKKYYNDITHNNLDLIRSLKEELDEMRKREAENERLMFEISQENRRMSEPLQKALKEVSDLRRQLVDYEKDKQSLKAAKTRVSTLEMQLKSASWEQEVIRGKFDKLKGERDELHDKFSDAVLEAEHRSVFREQLLERRLQAASDELEKKDAQLTEVISMGSHDPGDLKSKRQQIEDILDGKNRGIRQLQFELARVTKLYNEALATFHERLREHGIATEELMFRPLEMR</sequence>
<dbReference type="EMBL" id="BQXS01012655">
    <property type="protein sequence ID" value="GKT26449.1"/>
    <property type="molecule type" value="Genomic_DNA"/>
</dbReference>
<accession>A0ABQ5K7F8</accession>
<dbReference type="InterPro" id="IPR039308">
    <property type="entry name" value="GAS8"/>
</dbReference>
<evidence type="ECO:0000256" key="2">
    <source>
        <dbReference type="ARBA" id="ARBA00004245"/>
    </source>
</evidence>
<keyword evidence="8" id="KW-0969">Cilium</keyword>
<keyword evidence="9" id="KW-0206">Cytoskeleton</keyword>
<evidence type="ECO:0000313" key="14">
    <source>
        <dbReference type="Proteomes" id="UP001057375"/>
    </source>
</evidence>
<feature type="domain" description="Growth arrest-specific protein 8" evidence="12">
    <location>
        <begin position="188"/>
        <end position="386"/>
    </location>
</feature>
<evidence type="ECO:0000313" key="13">
    <source>
        <dbReference type="EMBL" id="GKT26449.1"/>
    </source>
</evidence>
<comment type="similarity">
    <text evidence="3">Belongs to the DRC4 family.</text>
</comment>
<keyword evidence="5" id="KW-0493">Microtubule</keyword>
<comment type="subcellular location">
    <subcellularLocation>
        <location evidence="1">Cell projection</location>
        <location evidence="1">Cilium</location>
        <location evidence="1">Flagellum</location>
    </subcellularLocation>
    <subcellularLocation>
        <location evidence="2">Cytoplasm</location>
        <location evidence="2">Cytoskeleton</location>
    </subcellularLocation>
</comment>
<evidence type="ECO:0000256" key="1">
    <source>
        <dbReference type="ARBA" id="ARBA00004230"/>
    </source>
</evidence>
<evidence type="ECO:0000256" key="11">
    <source>
        <dbReference type="SAM" id="Coils"/>
    </source>
</evidence>